<feature type="transmembrane region" description="Helical" evidence="6">
    <location>
        <begin position="260"/>
        <end position="285"/>
    </location>
</feature>
<name>G2QCU3_THET4</name>
<feature type="transmembrane region" description="Helical" evidence="6">
    <location>
        <begin position="161"/>
        <end position="179"/>
    </location>
</feature>
<feature type="transmembrane region" description="Helical" evidence="6">
    <location>
        <begin position="443"/>
        <end position="463"/>
    </location>
</feature>
<feature type="transmembrane region" description="Helical" evidence="6">
    <location>
        <begin position="70"/>
        <end position="91"/>
    </location>
</feature>
<comment type="similarity">
    <text evidence="2">Belongs to the major facilitator superfamily.</text>
</comment>
<dbReference type="InterPro" id="IPR036259">
    <property type="entry name" value="MFS_trans_sf"/>
</dbReference>
<comment type="subcellular location">
    <subcellularLocation>
        <location evidence="1">Membrane</location>
        <topology evidence="1">Multi-pass membrane protein</topology>
    </subcellularLocation>
</comment>
<feature type="transmembrane region" description="Helical" evidence="6">
    <location>
        <begin position="297"/>
        <end position="322"/>
    </location>
</feature>
<dbReference type="InterPro" id="IPR020846">
    <property type="entry name" value="MFS_dom"/>
</dbReference>
<dbReference type="PANTHER" id="PTHR23502:SF68">
    <property type="entry name" value="MULTIDRUG TRANSPORTER, PUTATIVE (AFU_ORTHOLOGUE AFUA_3G01120)-RELATED"/>
    <property type="match status" value="1"/>
</dbReference>
<feature type="domain" description="Major facilitator superfamily (MFS) profile" evidence="7">
    <location>
        <begin position="36"/>
        <end position="472"/>
    </location>
</feature>
<dbReference type="OMA" id="ADIMPRE"/>
<organism evidence="8 9">
    <name type="scientific">Thermothelomyces thermophilus (strain ATCC 42464 / BCRC 31852 / DSM 1799)</name>
    <name type="common">Sporotrichum thermophile</name>
    <dbReference type="NCBI Taxonomy" id="573729"/>
    <lineage>
        <taxon>Eukaryota</taxon>
        <taxon>Fungi</taxon>
        <taxon>Dikarya</taxon>
        <taxon>Ascomycota</taxon>
        <taxon>Pezizomycotina</taxon>
        <taxon>Sordariomycetes</taxon>
        <taxon>Sordariomycetidae</taxon>
        <taxon>Sordariales</taxon>
        <taxon>Chaetomiaceae</taxon>
        <taxon>Thermothelomyces</taxon>
    </lineage>
</organism>
<dbReference type="Gene3D" id="1.20.1250.20">
    <property type="entry name" value="MFS general substrate transporter like domains"/>
    <property type="match status" value="1"/>
</dbReference>
<dbReference type="FunFam" id="1.20.1250.20:FF:000011">
    <property type="entry name" value="MFS multidrug transporter, putative"/>
    <property type="match status" value="1"/>
</dbReference>
<dbReference type="HOGENOM" id="CLU_008455_11_6_1"/>
<dbReference type="GeneID" id="11509415"/>
<keyword evidence="9" id="KW-1185">Reference proteome</keyword>
<gene>
    <name evidence="8" type="ORF">MYCTH_2118654</name>
</gene>
<feature type="transmembrane region" description="Helical" evidence="6">
    <location>
        <begin position="349"/>
        <end position="370"/>
    </location>
</feature>
<dbReference type="GO" id="GO:0022857">
    <property type="term" value="F:transmembrane transporter activity"/>
    <property type="evidence" value="ECO:0007669"/>
    <property type="project" value="InterPro"/>
</dbReference>
<keyword evidence="5 6" id="KW-0472">Membrane</keyword>
<dbReference type="PANTHER" id="PTHR23502">
    <property type="entry name" value="MAJOR FACILITATOR SUPERFAMILY"/>
    <property type="match status" value="1"/>
</dbReference>
<feature type="transmembrane region" description="Helical" evidence="6">
    <location>
        <begin position="376"/>
        <end position="398"/>
    </location>
</feature>
<evidence type="ECO:0000256" key="5">
    <source>
        <dbReference type="ARBA" id="ARBA00023136"/>
    </source>
</evidence>
<accession>G2QCU3</accession>
<dbReference type="Pfam" id="PF07690">
    <property type="entry name" value="MFS_1"/>
    <property type="match status" value="1"/>
</dbReference>
<dbReference type="eggNOG" id="KOG0255">
    <property type="taxonomic scope" value="Eukaryota"/>
</dbReference>
<dbReference type="Proteomes" id="UP000007322">
    <property type="component" value="Chromosome 3"/>
</dbReference>
<dbReference type="FunCoup" id="G2QCU3">
    <property type="interactions" value="7"/>
</dbReference>
<sequence length="480" mass="51165">MTATPPPLEFIVGWDEPETEDPENPMNWSALVKWANILILSVIGFLVPLVSSMMAPAVQLIMDDYQTTSTAFATFSVSVFVLGFASGPLLWAPLSELYGRVPVYHATNLLFLVFTLCCAHAPGQGAFLAFRFLSGFAGAAPIANGSGSIADLVPKEQRGKFVSAWSVGTILGPMIGPIIGGFVAETAGWRWMFWSISIAIGAVTILSFCVLRETYPPVLLGRKAARLRRETGDDRYRSKLASGIGSAELFRRSIVRPSRMLLCCPAVTILCAYVAVLYGTLYLLFATYSFVFGTVYAFSPSAAGLVFLPGGAGTLLGLAYMARFSDRTIAKRAAAATATATMATPEDRLPLVVTLPGALAFPAGLFLYGWSVECRVHWAVPLLGTAVTGFGSILVFVGIQTYLIDAFEKYAASAVGANTVLRGTVGALLPLSGLDLYHALGWGWGNSLLAFLALALAPVPLLFGRYGARIRKLGGSRVSL</sequence>
<evidence type="ECO:0000313" key="9">
    <source>
        <dbReference type="Proteomes" id="UP000007322"/>
    </source>
</evidence>
<feature type="transmembrane region" description="Helical" evidence="6">
    <location>
        <begin position="34"/>
        <end position="58"/>
    </location>
</feature>
<evidence type="ECO:0000256" key="4">
    <source>
        <dbReference type="ARBA" id="ARBA00022989"/>
    </source>
</evidence>
<dbReference type="RefSeq" id="XP_003663459.1">
    <property type="nucleotide sequence ID" value="XM_003663411.1"/>
</dbReference>
<dbReference type="OrthoDB" id="5296287at2759"/>
<reference evidence="8 9" key="1">
    <citation type="journal article" date="2011" name="Nat. Biotechnol.">
        <title>Comparative genomic analysis of the thermophilic biomass-degrading fungi Myceliophthora thermophila and Thielavia terrestris.</title>
        <authorList>
            <person name="Berka R.M."/>
            <person name="Grigoriev I.V."/>
            <person name="Otillar R."/>
            <person name="Salamov A."/>
            <person name="Grimwood J."/>
            <person name="Reid I."/>
            <person name="Ishmael N."/>
            <person name="John T."/>
            <person name="Darmond C."/>
            <person name="Moisan M.-C."/>
            <person name="Henrissat B."/>
            <person name="Coutinho P.M."/>
            <person name="Lombard V."/>
            <person name="Natvig D.O."/>
            <person name="Lindquist E."/>
            <person name="Schmutz J."/>
            <person name="Lucas S."/>
            <person name="Harris P."/>
            <person name="Powlowski J."/>
            <person name="Bellemare A."/>
            <person name="Taylor D."/>
            <person name="Butler G."/>
            <person name="de Vries R.P."/>
            <person name="Allijn I.E."/>
            <person name="van den Brink J."/>
            <person name="Ushinsky S."/>
            <person name="Storms R."/>
            <person name="Powell A.J."/>
            <person name="Paulsen I.T."/>
            <person name="Elbourne L.D.H."/>
            <person name="Baker S.E."/>
            <person name="Magnuson J."/>
            <person name="LaBoissiere S."/>
            <person name="Clutterbuck A.J."/>
            <person name="Martinez D."/>
            <person name="Wogulis M."/>
            <person name="de Leon A.L."/>
            <person name="Rey M.W."/>
            <person name="Tsang A."/>
        </authorList>
    </citation>
    <scope>NUCLEOTIDE SEQUENCE [LARGE SCALE GENOMIC DNA]</scope>
    <source>
        <strain evidence="9">ATCC 42464 / BCRC 31852 / DSM 1799</strain>
    </source>
</reference>
<dbReference type="AlphaFoldDB" id="G2QCU3"/>
<feature type="transmembrane region" description="Helical" evidence="6">
    <location>
        <begin position="103"/>
        <end position="121"/>
    </location>
</feature>
<proteinExistence type="inferred from homology"/>
<dbReference type="CDD" id="cd17323">
    <property type="entry name" value="MFS_Tpo1_MDR_like"/>
    <property type="match status" value="1"/>
</dbReference>
<evidence type="ECO:0000256" key="1">
    <source>
        <dbReference type="ARBA" id="ARBA00004141"/>
    </source>
</evidence>
<protein>
    <recommendedName>
        <fullName evidence="7">Major facilitator superfamily (MFS) profile domain-containing protein</fullName>
    </recommendedName>
</protein>
<dbReference type="PROSITE" id="PS50850">
    <property type="entry name" value="MFS"/>
    <property type="match status" value="1"/>
</dbReference>
<dbReference type="EMBL" id="CP003004">
    <property type="protein sequence ID" value="AEO58214.1"/>
    <property type="molecule type" value="Genomic_DNA"/>
</dbReference>
<evidence type="ECO:0000256" key="2">
    <source>
        <dbReference type="ARBA" id="ARBA00008335"/>
    </source>
</evidence>
<dbReference type="VEuPathDB" id="FungiDB:MYCTH_2118654"/>
<evidence type="ECO:0000256" key="3">
    <source>
        <dbReference type="ARBA" id="ARBA00022692"/>
    </source>
</evidence>
<evidence type="ECO:0000313" key="8">
    <source>
        <dbReference type="EMBL" id="AEO58214.1"/>
    </source>
</evidence>
<dbReference type="SUPFAM" id="SSF103473">
    <property type="entry name" value="MFS general substrate transporter"/>
    <property type="match status" value="1"/>
</dbReference>
<dbReference type="InParanoid" id="G2QCU3"/>
<feature type="transmembrane region" description="Helical" evidence="6">
    <location>
        <begin position="410"/>
        <end position="431"/>
    </location>
</feature>
<dbReference type="KEGG" id="mtm:MYCTH_2118654"/>
<evidence type="ECO:0000256" key="6">
    <source>
        <dbReference type="SAM" id="Phobius"/>
    </source>
</evidence>
<evidence type="ECO:0000259" key="7">
    <source>
        <dbReference type="PROSITE" id="PS50850"/>
    </source>
</evidence>
<keyword evidence="3 6" id="KW-0812">Transmembrane</keyword>
<dbReference type="GO" id="GO:0016020">
    <property type="term" value="C:membrane"/>
    <property type="evidence" value="ECO:0007669"/>
    <property type="project" value="UniProtKB-SubCell"/>
</dbReference>
<keyword evidence="4 6" id="KW-1133">Transmembrane helix</keyword>
<feature type="transmembrane region" description="Helical" evidence="6">
    <location>
        <begin position="191"/>
        <end position="211"/>
    </location>
</feature>
<dbReference type="InterPro" id="IPR011701">
    <property type="entry name" value="MFS"/>
</dbReference>